<reference evidence="1 2" key="1">
    <citation type="submission" date="2024-06" db="EMBL/GenBank/DDBJ databases">
        <title>A chromosome-level genome assembly of beet webworm, Loxostege sticticalis.</title>
        <authorList>
            <person name="Zhang Y."/>
        </authorList>
    </citation>
    <scope>NUCLEOTIDE SEQUENCE [LARGE SCALE GENOMIC DNA]</scope>
    <source>
        <strain evidence="1">AQ028</strain>
        <tissue evidence="1">Male pupae</tissue>
    </source>
</reference>
<evidence type="ECO:0000313" key="2">
    <source>
        <dbReference type="Proteomes" id="UP001549921"/>
    </source>
</evidence>
<evidence type="ECO:0000313" key="1">
    <source>
        <dbReference type="EMBL" id="KAL0803438.1"/>
    </source>
</evidence>
<proteinExistence type="predicted"/>
<accession>A0ABD0S6D4</accession>
<feature type="non-terminal residue" evidence="1">
    <location>
        <position position="71"/>
    </location>
</feature>
<protein>
    <submittedName>
        <fullName evidence="1">Uncharacterized protein</fullName>
    </submittedName>
</protein>
<dbReference type="AlphaFoldDB" id="A0ABD0S6D4"/>
<comment type="caution">
    <text evidence="1">The sequence shown here is derived from an EMBL/GenBank/DDBJ whole genome shotgun (WGS) entry which is preliminary data.</text>
</comment>
<gene>
    <name evidence="1" type="ORF">ABMA28_017167</name>
</gene>
<dbReference type="Proteomes" id="UP001549921">
    <property type="component" value="Unassembled WGS sequence"/>
</dbReference>
<organism evidence="1 2">
    <name type="scientific">Loxostege sticticalis</name>
    <name type="common">Beet webworm moth</name>
    <dbReference type="NCBI Taxonomy" id="481309"/>
    <lineage>
        <taxon>Eukaryota</taxon>
        <taxon>Metazoa</taxon>
        <taxon>Ecdysozoa</taxon>
        <taxon>Arthropoda</taxon>
        <taxon>Hexapoda</taxon>
        <taxon>Insecta</taxon>
        <taxon>Pterygota</taxon>
        <taxon>Neoptera</taxon>
        <taxon>Endopterygota</taxon>
        <taxon>Lepidoptera</taxon>
        <taxon>Glossata</taxon>
        <taxon>Ditrysia</taxon>
        <taxon>Pyraloidea</taxon>
        <taxon>Crambidae</taxon>
        <taxon>Pyraustinae</taxon>
        <taxon>Loxostege</taxon>
    </lineage>
</organism>
<sequence>MLSAARFIAEEQRLPTPTEAGVYYKAPEELQEGHESKAAVPAESKHLVTFEGAAYECSLRDLTKIIHYIFD</sequence>
<name>A0ABD0S6D4_LOXSC</name>
<dbReference type="EMBL" id="JBEDNZ010000032">
    <property type="protein sequence ID" value="KAL0803438.1"/>
    <property type="molecule type" value="Genomic_DNA"/>
</dbReference>